<dbReference type="Gene3D" id="3.30.920.30">
    <property type="entry name" value="Hypothetical protein"/>
    <property type="match status" value="1"/>
</dbReference>
<keyword evidence="5" id="KW-0694">RNA-binding</keyword>
<dbReference type="RefSeq" id="WP_243668291.1">
    <property type="nucleotide sequence ID" value="NZ_AP019781.1"/>
</dbReference>
<dbReference type="InterPro" id="IPR012933">
    <property type="entry name" value="HicA_mRNA_interferase"/>
</dbReference>
<keyword evidence="8" id="KW-1185">Reference proteome</keyword>
<evidence type="ECO:0000256" key="2">
    <source>
        <dbReference type="ARBA" id="ARBA00022722"/>
    </source>
</evidence>
<evidence type="ECO:0000256" key="5">
    <source>
        <dbReference type="ARBA" id="ARBA00022884"/>
    </source>
</evidence>
<proteinExistence type="predicted"/>
<accession>A0ABN5XH36</accession>
<organism evidence="7 8">
    <name type="scientific">Methanoculleus chikugoensis</name>
    <dbReference type="NCBI Taxonomy" id="118126"/>
    <lineage>
        <taxon>Archaea</taxon>
        <taxon>Methanobacteriati</taxon>
        <taxon>Methanobacteriota</taxon>
        <taxon>Stenosarchaea group</taxon>
        <taxon>Methanomicrobia</taxon>
        <taxon>Methanomicrobiales</taxon>
        <taxon>Methanomicrobiaceae</taxon>
        <taxon>Methanoculleus</taxon>
    </lineage>
</organism>
<protein>
    <recommendedName>
        <fullName evidence="9">YcfA-like protein</fullName>
    </recommendedName>
</protein>
<evidence type="ECO:0000256" key="1">
    <source>
        <dbReference type="ARBA" id="ARBA00022649"/>
    </source>
</evidence>
<dbReference type="Proteomes" id="UP000824969">
    <property type="component" value="Chromosome"/>
</dbReference>
<evidence type="ECO:0000313" key="7">
    <source>
        <dbReference type="EMBL" id="BBL68070.1"/>
    </source>
</evidence>
<keyword evidence="2" id="KW-0540">Nuclease</keyword>
<keyword evidence="1" id="KW-1277">Toxin-antitoxin system</keyword>
<evidence type="ECO:0000256" key="6">
    <source>
        <dbReference type="ARBA" id="ARBA00023016"/>
    </source>
</evidence>
<keyword evidence="3" id="KW-0255">Endonuclease</keyword>
<dbReference type="InterPro" id="IPR038570">
    <property type="entry name" value="HicA_sf"/>
</dbReference>
<evidence type="ECO:0000313" key="8">
    <source>
        <dbReference type="Proteomes" id="UP000824969"/>
    </source>
</evidence>
<keyword evidence="6" id="KW-0346">Stress response</keyword>
<dbReference type="SUPFAM" id="SSF54786">
    <property type="entry name" value="YcfA/nrd intein domain"/>
    <property type="match status" value="1"/>
</dbReference>
<evidence type="ECO:0008006" key="9">
    <source>
        <dbReference type="Google" id="ProtNLM"/>
    </source>
</evidence>
<evidence type="ECO:0000256" key="4">
    <source>
        <dbReference type="ARBA" id="ARBA00022801"/>
    </source>
</evidence>
<dbReference type="GeneID" id="66130775"/>
<reference evidence="7 8" key="1">
    <citation type="submission" date="2019-06" db="EMBL/GenBank/DDBJ databases">
        <title>Complete genome sequence of Methanoculleus chikugoensis strain MG62.</title>
        <authorList>
            <person name="Asakawa S."/>
            <person name="Dianou D."/>
        </authorList>
    </citation>
    <scope>NUCLEOTIDE SEQUENCE [LARGE SCALE GENOMIC DNA]</scope>
    <source>
        <strain evidence="7 8">MG62</strain>
    </source>
</reference>
<keyword evidence="4" id="KW-0378">Hydrolase</keyword>
<sequence>MLNRVKGSHHLFYHPETKRRAVVPVHGRDVPTGTLLEILKQAGIEREEIEDLL</sequence>
<dbReference type="Pfam" id="PF07927">
    <property type="entry name" value="HicA_toxin"/>
    <property type="match status" value="1"/>
</dbReference>
<name>A0ABN5XH36_9EURY</name>
<gene>
    <name evidence="7" type="ORF">MchiMG62_12510</name>
</gene>
<dbReference type="EMBL" id="AP019781">
    <property type="protein sequence ID" value="BBL68070.1"/>
    <property type="molecule type" value="Genomic_DNA"/>
</dbReference>
<evidence type="ECO:0000256" key="3">
    <source>
        <dbReference type="ARBA" id="ARBA00022759"/>
    </source>
</evidence>